<dbReference type="EMBL" id="CAFAAU010000008">
    <property type="protein sequence ID" value="CAB4801690.1"/>
    <property type="molecule type" value="Genomic_DNA"/>
</dbReference>
<evidence type="ECO:0000313" key="7">
    <source>
        <dbReference type="EMBL" id="CAB5047836.1"/>
    </source>
</evidence>
<dbReference type="AlphaFoldDB" id="A0A6J6PTA1"/>
<dbReference type="InterPro" id="IPR016181">
    <property type="entry name" value="Acyl_CoA_acyltransferase"/>
</dbReference>
<evidence type="ECO:0000313" key="5">
    <source>
        <dbReference type="EMBL" id="CAB4854132.1"/>
    </source>
</evidence>
<sequence>MIGNRVALRPLDVSDAQKLWDLIGNDTDTWRWVGSGAPVPSSAEDLHDEFLRKINRPDSEYFAIIDKQSETVIGSTAFLDIREVDRHFEIGSTFIAPTFRGGGRNIEAKYLMLTEAFENRGAVRITIKANAANLRSRKAIEKIGAKLEGLLRNQRQERDGTWRTAAYHSVIVEDWPETKANLEKLLSLEN</sequence>
<dbReference type="EMBL" id="CAEZYA010000007">
    <property type="protein sequence ID" value="CAB4699798.1"/>
    <property type="molecule type" value="Genomic_DNA"/>
</dbReference>
<dbReference type="EMBL" id="CAFBOQ010000008">
    <property type="protein sequence ID" value="CAB4981192.1"/>
    <property type="molecule type" value="Genomic_DNA"/>
</dbReference>
<accession>A0A6J6PTA1</accession>
<gene>
    <name evidence="2" type="ORF">UFOPK2627_00411</name>
    <name evidence="3" type="ORF">UFOPK2879_00247</name>
    <name evidence="4" type="ORF">UFOPK3078_00408</name>
    <name evidence="5" type="ORF">UFOPK3288_00348</name>
    <name evidence="6" type="ORF">UFOPK3990_00412</name>
    <name evidence="7" type="ORF">UFOPK4245_00571</name>
</gene>
<dbReference type="EMBL" id="CAEZZN010000005">
    <property type="protein sequence ID" value="CAB4761166.1"/>
    <property type="molecule type" value="Genomic_DNA"/>
</dbReference>
<evidence type="ECO:0000313" key="2">
    <source>
        <dbReference type="EMBL" id="CAB4699798.1"/>
    </source>
</evidence>
<feature type="domain" description="N-acetyltransferase" evidence="1">
    <location>
        <begin position="6"/>
        <end position="173"/>
    </location>
</feature>
<dbReference type="GO" id="GO:0016747">
    <property type="term" value="F:acyltransferase activity, transferring groups other than amino-acyl groups"/>
    <property type="evidence" value="ECO:0007669"/>
    <property type="project" value="InterPro"/>
</dbReference>
<evidence type="ECO:0000313" key="3">
    <source>
        <dbReference type="EMBL" id="CAB4761166.1"/>
    </source>
</evidence>
<name>A0A6J6PTA1_9ZZZZ</name>
<dbReference type="InterPro" id="IPR000182">
    <property type="entry name" value="GNAT_dom"/>
</dbReference>
<dbReference type="PANTHER" id="PTHR43610">
    <property type="entry name" value="BLL6696 PROTEIN"/>
    <property type="match status" value="1"/>
</dbReference>
<dbReference type="Gene3D" id="3.40.630.30">
    <property type="match status" value="1"/>
</dbReference>
<dbReference type="EMBL" id="CAFBLC010000007">
    <property type="protein sequence ID" value="CAB4854132.1"/>
    <property type="molecule type" value="Genomic_DNA"/>
</dbReference>
<evidence type="ECO:0000259" key="1">
    <source>
        <dbReference type="PROSITE" id="PS51186"/>
    </source>
</evidence>
<protein>
    <submittedName>
        <fullName evidence="2">Unannotated protein</fullName>
    </submittedName>
</protein>
<dbReference type="PROSITE" id="PS51186">
    <property type="entry name" value="GNAT"/>
    <property type="match status" value="1"/>
</dbReference>
<reference evidence="2" key="1">
    <citation type="submission" date="2020-05" db="EMBL/GenBank/DDBJ databases">
        <authorList>
            <person name="Chiriac C."/>
            <person name="Salcher M."/>
            <person name="Ghai R."/>
            <person name="Kavagutti S V."/>
        </authorList>
    </citation>
    <scope>NUCLEOTIDE SEQUENCE</scope>
</reference>
<dbReference type="SUPFAM" id="SSF55729">
    <property type="entry name" value="Acyl-CoA N-acyltransferases (Nat)"/>
    <property type="match status" value="1"/>
</dbReference>
<evidence type="ECO:0000313" key="6">
    <source>
        <dbReference type="EMBL" id="CAB4981192.1"/>
    </source>
</evidence>
<evidence type="ECO:0000313" key="4">
    <source>
        <dbReference type="EMBL" id="CAB4801690.1"/>
    </source>
</evidence>
<proteinExistence type="predicted"/>
<organism evidence="2">
    <name type="scientific">freshwater metagenome</name>
    <dbReference type="NCBI Taxonomy" id="449393"/>
    <lineage>
        <taxon>unclassified sequences</taxon>
        <taxon>metagenomes</taxon>
        <taxon>ecological metagenomes</taxon>
    </lineage>
</organism>
<dbReference type="PANTHER" id="PTHR43610:SF1">
    <property type="entry name" value="N-ACETYLTRANSFERASE DOMAIN-CONTAINING PROTEIN"/>
    <property type="match status" value="1"/>
</dbReference>
<dbReference type="Pfam" id="PF13302">
    <property type="entry name" value="Acetyltransf_3"/>
    <property type="match status" value="1"/>
</dbReference>
<dbReference type="EMBL" id="CAFBQD010000008">
    <property type="protein sequence ID" value="CAB5047836.1"/>
    <property type="molecule type" value="Genomic_DNA"/>
</dbReference>